<name>A0A154P6B6_DUFNO</name>
<organism evidence="1 2">
    <name type="scientific">Dufourea novaeangliae</name>
    <name type="common">Sweat bee</name>
    <dbReference type="NCBI Taxonomy" id="178035"/>
    <lineage>
        <taxon>Eukaryota</taxon>
        <taxon>Metazoa</taxon>
        <taxon>Ecdysozoa</taxon>
        <taxon>Arthropoda</taxon>
        <taxon>Hexapoda</taxon>
        <taxon>Insecta</taxon>
        <taxon>Pterygota</taxon>
        <taxon>Neoptera</taxon>
        <taxon>Endopterygota</taxon>
        <taxon>Hymenoptera</taxon>
        <taxon>Apocrita</taxon>
        <taxon>Aculeata</taxon>
        <taxon>Apoidea</taxon>
        <taxon>Anthophila</taxon>
        <taxon>Halictidae</taxon>
        <taxon>Rophitinae</taxon>
        <taxon>Dufourea</taxon>
    </lineage>
</organism>
<evidence type="ECO:0000313" key="2">
    <source>
        <dbReference type="Proteomes" id="UP000076502"/>
    </source>
</evidence>
<reference evidence="1 2" key="1">
    <citation type="submission" date="2015-07" db="EMBL/GenBank/DDBJ databases">
        <title>The genome of Dufourea novaeangliae.</title>
        <authorList>
            <person name="Pan H."/>
            <person name="Kapheim K."/>
        </authorList>
    </citation>
    <scope>NUCLEOTIDE SEQUENCE [LARGE SCALE GENOMIC DNA]</scope>
    <source>
        <strain evidence="1">0120121106</strain>
        <tissue evidence="1">Whole body</tissue>
    </source>
</reference>
<gene>
    <name evidence="1" type="ORF">WN55_08257</name>
</gene>
<keyword evidence="2" id="KW-1185">Reference proteome</keyword>
<dbReference type="AlphaFoldDB" id="A0A154P6B6"/>
<dbReference type="EMBL" id="KQ434827">
    <property type="protein sequence ID" value="KZC07486.1"/>
    <property type="molecule type" value="Genomic_DNA"/>
</dbReference>
<accession>A0A154P6B6</accession>
<dbReference type="OrthoDB" id="289250at2759"/>
<feature type="non-terminal residue" evidence="1">
    <location>
        <position position="1"/>
    </location>
</feature>
<sequence>LENRDTDFRKSDVSVVIDNLNSMSISDFKKIAKQKRKETNEKIINSDNKETISEDALGLTEVMSTPLSDNTNDDN</sequence>
<proteinExistence type="predicted"/>
<evidence type="ECO:0000313" key="1">
    <source>
        <dbReference type="EMBL" id="KZC07486.1"/>
    </source>
</evidence>
<protein>
    <submittedName>
        <fullName evidence="1">Uncharacterized protein</fullName>
    </submittedName>
</protein>
<dbReference type="Proteomes" id="UP000076502">
    <property type="component" value="Unassembled WGS sequence"/>
</dbReference>
<feature type="non-terminal residue" evidence="1">
    <location>
        <position position="75"/>
    </location>
</feature>